<organism evidence="2 3">
    <name type="scientific">Heracleum sosnowskyi</name>
    <dbReference type="NCBI Taxonomy" id="360622"/>
    <lineage>
        <taxon>Eukaryota</taxon>
        <taxon>Viridiplantae</taxon>
        <taxon>Streptophyta</taxon>
        <taxon>Embryophyta</taxon>
        <taxon>Tracheophyta</taxon>
        <taxon>Spermatophyta</taxon>
        <taxon>Magnoliopsida</taxon>
        <taxon>eudicotyledons</taxon>
        <taxon>Gunneridae</taxon>
        <taxon>Pentapetalae</taxon>
        <taxon>asterids</taxon>
        <taxon>campanulids</taxon>
        <taxon>Apiales</taxon>
        <taxon>Apiaceae</taxon>
        <taxon>Apioideae</taxon>
        <taxon>apioid superclade</taxon>
        <taxon>Tordylieae</taxon>
        <taxon>Tordyliinae</taxon>
        <taxon>Heracleum</taxon>
    </lineage>
</organism>
<dbReference type="PANTHER" id="PTHR31672:SF13">
    <property type="entry name" value="F-BOX PROTEIN CPR30-LIKE"/>
    <property type="match status" value="1"/>
</dbReference>
<proteinExistence type="predicted"/>
<evidence type="ECO:0000313" key="2">
    <source>
        <dbReference type="EMBL" id="KAK1352958.1"/>
    </source>
</evidence>
<comment type="caution">
    <text evidence="2">The sequence shown here is derived from an EMBL/GenBank/DDBJ whole genome shotgun (WGS) entry which is preliminary data.</text>
</comment>
<dbReference type="AlphaFoldDB" id="A0AAD8GQZ9"/>
<dbReference type="InterPro" id="IPR050796">
    <property type="entry name" value="SCF_F-box_component"/>
</dbReference>
<dbReference type="InterPro" id="IPR017451">
    <property type="entry name" value="F-box-assoc_interact_dom"/>
</dbReference>
<sequence>MYNPITGQHIVVQQPKRDDLEWHCCALMYAQKSNRLKLLGFYRKSRGQLAADIQTIGTNTWRSIGEVPCHHYGYELPILLNGHCHWLDYKKAVINSFDAEEEVFQVIQTPLSFKNYAWHNLGSLNGCLCLSLSSFASVCDFDVWVMNKYGIEDSWTKKFVISGIQNLSAGALLEPLTCLKSGEILMLVCSTDIVFIRDEIPSKKAGIDACIFILILVYKVLLPSAANASSLVAPLAVTIFKLQLSND</sequence>
<dbReference type="EMBL" id="JAUIZM010000014">
    <property type="protein sequence ID" value="KAK1352958.1"/>
    <property type="molecule type" value="Genomic_DNA"/>
</dbReference>
<name>A0AAD8GQZ9_9APIA</name>
<dbReference type="Pfam" id="PF07734">
    <property type="entry name" value="FBA_1"/>
    <property type="match status" value="1"/>
</dbReference>
<feature type="domain" description="F-box associated beta-propeller type 1" evidence="1">
    <location>
        <begin position="2"/>
        <end position="165"/>
    </location>
</feature>
<keyword evidence="3" id="KW-1185">Reference proteome</keyword>
<dbReference type="NCBIfam" id="TIGR01640">
    <property type="entry name" value="F_box_assoc_1"/>
    <property type="match status" value="1"/>
</dbReference>
<dbReference type="PANTHER" id="PTHR31672">
    <property type="entry name" value="BNACNNG10540D PROTEIN"/>
    <property type="match status" value="1"/>
</dbReference>
<evidence type="ECO:0000313" key="3">
    <source>
        <dbReference type="Proteomes" id="UP001237642"/>
    </source>
</evidence>
<gene>
    <name evidence="2" type="ORF">POM88_052796</name>
</gene>
<reference evidence="2" key="1">
    <citation type="submission" date="2023-02" db="EMBL/GenBank/DDBJ databases">
        <title>Genome of toxic invasive species Heracleum sosnowskyi carries increased number of genes despite the absence of recent whole-genome duplications.</title>
        <authorList>
            <person name="Schelkunov M."/>
            <person name="Shtratnikova V."/>
            <person name="Makarenko M."/>
            <person name="Klepikova A."/>
            <person name="Omelchenko D."/>
            <person name="Novikova G."/>
            <person name="Obukhova E."/>
            <person name="Bogdanov V."/>
            <person name="Penin A."/>
            <person name="Logacheva M."/>
        </authorList>
    </citation>
    <scope>NUCLEOTIDE SEQUENCE</scope>
    <source>
        <strain evidence="2">Hsosn_3</strain>
        <tissue evidence="2">Leaf</tissue>
    </source>
</reference>
<protein>
    <recommendedName>
        <fullName evidence="1">F-box associated beta-propeller type 1 domain-containing protein</fullName>
    </recommendedName>
</protein>
<dbReference type="Proteomes" id="UP001237642">
    <property type="component" value="Unassembled WGS sequence"/>
</dbReference>
<dbReference type="InterPro" id="IPR006527">
    <property type="entry name" value="F-box-assoc_dom_typ1"/>
</dbReference>
<accession>A0AAD8GQZ9</accession>
<evidence type="ECO:0000259" key="1">
    <source>
        <dbReference type="Pfam" id="PF07734"/>
    </source>
</evidence>
<reference evidence="2" key="2">
    <citation type="submission" date="2023-05" db="EMBL/GenBank/DDBJ databases">
        <authorList>
            <person name="Schelkunov M.I."/>
        </authorList>
    </citation>
    <scope>NUCLEOTIDE SEQUENCE</scope>
    <source>
        <strain evidence="2">Hsosn_3</strain>
        <tissue evidence="2">Leaf</tissue>
    </source>
</reference>